<evidence type="ECO:0000256" key="2">
    <source>
        <dbReference type="SAM" id="Phobius"/>
    </source>
</evidence>
<dbReference type="RefSeq" id="XP_047840698.1">
    <property type="nucleotide sequence ID" value="XM_047984723.1"/>
</dbReference>
<dbReference type="EMBL" id="CP086356">
    <property type="protein sequence ID" value="UNI17217.1"/>
    <property type="molecule type" value="Genomic_DNA"/>
</dbReference>
<keyword evidence="2" id="KW-0472">Membrane</keyword>
<name>A0A9Q8QDE3_9HYPO</name>
<dbReference type="GeneID" id="72065542"/>
<proteinExistence type="predicted"/>
<evidence type="ECO:0000313" key="3">
    <source>
        <dbReference type="EMBL" id="UNI17217.1"/>
    </source>
</evidence>
<sequence>MATATTTVHEPPFAPASFTSSLTQAATPSSLDTLPGDIDIRERVLELIGGGSSGEKIIRGFLIGIALGLILGGVCCCWVPCFGRRQQETRRRRRQDRVRRGLPARRPLDERISWLQRRRRRGGGAAGDGDGDGREGEPPPPPPPPGIVT</sequence>
<evidence type="ECO:0000256" key="1">
    <source>
        <dbReference type="SAM" id="MobiDB-lite"/>
    </source>
</evidence>
<organism evidence="3 4">
    <name type="scientific">Purpureocillium takamizusanense</name>
    <dbReference type="NCBI Taxonomy" id="2060973"/>
    <lineage>
        <taxon>Eukaryota</taxon>
        <taxon>Fungi</taxon>
        <taxon>Dikarya</taxon>
        <taxon>Ascomycota</taxon>
        <taxon>Pezizomycotina</taxon>
        <taxon>Sordariomycetes</taxon>
        <taxon>Hypocreomycetidae</taxon>
        <taxon>Hypocreales</taxon>
        <taxon>Ophiocordycipitaceae</taxon>
        <taxon>Purpureocillium</taxon>
    </lineage>
</organism>
<protein>
    <recommendedName>
        <fullName evidence="5">Transmembrane protein</fullName>
    </recommendedName>
</protein>
<dbReference type="AlphaFoldDB" id="A0A9Q8QDE3"/>
<dbReference type="OrthoDB" id="5091134at2759"/>
<reference evidence="3" key="1">
    <citation type="submission" date="2021-11" db="EMBL/GenBank/DDBJ databases">
        <title>Purpureocillium_takamizusanense_genome.</title>
        <authorList>
            <person name="Nguyen N.-H."/>
        </authorList>
    </citation>
    <scope>NUCLEOTIDE SEQUENCE</scope>
    <source>
        <strain evidence="3">PT3</strain>
    </source>
</reference>
<keyword evidence="2" id="KW-1133">Transmembrane helix</keyword>
<dbReference type="KEGG" id="ptkz:JDV02_003585"/>
<feature type="region of interest" description="Disordered" evidence="1">
    <location>
        <begin position="110"/>
        <end position="149"/>
    </location>
</feature>
<feature type="transmembrane region" description="Helical" evidence="2">
    <location>
        <begin position="61"/>
        <end position="83"/>
    </location>
</feature>
<accession>A0A9Q8QDE3</accession>
<evidence type="ECO:0000313" key="4">
    <source>
        <dbReference type="Proteomes" id="UP000829364"/>
    </source>
</evidence>
<keyword evidence="4" id="KW-1185">Reference proteome</keyword>
<dbReference type="Proteomes" id="UP000829364">
    <property type="component" value="Chromosome 3"/>
</dbReference>
<evidence type="ECO:0008006" key="5">
    <source>
        <dbReference type="Google" id="ProtNLM"/>
    </source>
</evidence>
<keyword evidence="2" id="KW-0812">Transmembrane</keyword>
<gene>
    <name evidence="3" type="ORF">JDV02_003585</name>
</gene>
<feature type="compositionally biased region" description="Pro residues" evidence="1">
    <location>
        <begin position="138"/>
        <end position="149"/>
    </location>
</feature>